<dbReference type="Gene3D" id="1.20.1250.20">
    <property type="entry name" value="MFS general substrate transporter like domains"/>
    <property type="match status" value="2"/>
</dbReference>
<dbReference type="OrthoDB" id="3264704at2"/>
<feature type="transmembrane region" description="Helical" evidence="5">
    <location>
        <begin position="407"/>
        <end position="428"/>
    </location>
</feature>
<keyword evidence="8" id="KW-1185">Reference proteome</keyword>
<dbReference type="PIRSF" id="PIRSF002808">
    <property type="entry name" value="Hexose_phosphate_transp"/>
    <property type="match status" value="1"/>
</dbReference>
<dbReference type="PROSITE" id="PS50850">
    <property type="entry name" value="MFS"/>
    <property type="match status" value="1"/>
</dbReference>
<feature type="transmembrane region" description="Helical" evidence="5">
    <location>
        <begin position="434"/>
        <end position="453"/>
    </location>
</feature>
<dbReference type="Proteomes" id="UP000325957">
    <property type="component" value="Unassembled WGS sequence"/>
</dbReference>
<keyword evidence="2 5" id="KW-0812">Transmembrane</keyword>
<dbReference type="InterPro" id="IPR011701">
    <property type="entry name" value="MFS"/>
</dbReference>
<feature type="transmembrane region" description="Helical" evidence="5">
    <location>
        <begin position="313"/>
        <end position="333"/>
    </location>
</feature>
<sequence length="460" mass="49122">MDAQRVPESSSQAHGAQIVIEEKSVNPSITNRQVLLRYQTQIFMLSWLVYAAYYFPRNAFSAAKVGILEEGVISRAGPGILDSVYLAAYAVGQFVWGAVAEKYGQRVVIAGGMVMAMVAAVLMGVIPALSLFLPLMIVQGLGQSTGWSALSKNMATFFTISKRGRAMGFFSTSYAFGGLVAVPVMGWVAYTLFDNWRWAFFTGAMVMLVVFLIFLVLQKNRPEDVGLPGIDEDPKKFDDDYVKGHAAAQARELEAPREKFRLSDLLAAARHDPMVLRLGIIYFMIKPARYAILLWGPVLVLDAVPGVDNMTAILVPVTFGLAGVIAPVVIGWISDTVFKARRMPPCVLSLLVLCVALALWQPAASLGSVWVIAVLLGVVGFTAYAADSMVSGVAAIDFGTSKHAAGAAGFINGCGSVGSILGGLLPGLMAATGVFYTFAGTALIAAVLLIPAWNRRPVAV</sequence>
<dbReference type="GO" id="GO:0005886">
    <property type="term" value="C:plasma membrane"/>
    <property type="evidence" value="ECO:0007669"/>
    <property type="project" value="UniProtKB-SubCell"/>
</dbReference>
<feature type="transmembrane region" description="Helical" evidence="5">
    <location>
        <begin position="280"/>
        <end position="301"/>
    </location>
</feature>
<proteinExistence type="predicted"/>
<reference evidence="7 8" key="1">
    <citation type="submission" date="2019-05" db="EMBL/GenBank/DDBJ databases">
        <title>Kocuria coralli sp. nov., a novel actinobacterium isolated from coral reef seawater.</title>
        <authorList>
            <person name="Li J."/>
        </authorList>
    </citation>
    <scope>NUCLEOTIDE SEQUENCE [LARGE SCALE GENOMIC DNA]</scope>
    <source>
        <strain evidence="7 8">SCSIO 13007</strain>
    </source>
</reference>
<comment type="subcellular location">
    <subcellularLocation>
        <location evidence="1">Cell membrane</location>
        <topology evidence="1">Multi-pass membrane protein</topology>
    </subcellularLocation>
</comment>
<protein>
    <submittedName>
        <fullName evidence="7">MFS transporter</fullName>
    </submittedName>
</protein>
<gene>
    <name evidence="7" type="ORF">FCK90_13630</name>
</gene>
<keyword evidence="3 5" id="KW-1133">Transmembrane helix</keyword>
<evidence type="ECO:0000256" key="5">
    <source>
        <dbReference type="SAM" id="Phobius"/>
    </source>
</evidence>
<dbReference type="SUPFAM" id="SSF103473">
    <property type="entry name" value="MFS general substrate transporter"/>
    <property type="match status" value="1"/>
</dbReference>
<feature type="transmembrane region" description="Helical" evidence="5">
    <location>
        <begin position="196"/>
        <end position="217"/>
    </location>
</feature>
<dbReference type="InterPro" id="IPR036259">
    <property type="entry name" value="MFS_trans_sf"/>
</dbReference>
<dbReference type="GO" id="GO:0035435">
    <property type="term" value="P:phosphate ion transmembrane transport"/>
    <property type="evidence" value="ECO:0007669"/>
    <property type="project" value="TreeGrafter"/>
</dbReference>
<evidence type="ECO:0000313" key="7">
    <source>
        <dbReference type="EMBL" id="KAA9393143.1"/>
    </source>
</evidence>
<feature type="transmembrane region" description="Helical" evidence="5">
    <location>
        <begin position="169"/>
        <end position="190"/>
    </location>
</feature>
<feature type="transmembrane region" description="Helical" evidence="5">
    <location>
        <begin position="108"/>
        <end position="133"/>
    </location>
</feature>
<dbReference type="InterPro" id="IPR051337">
    <property type="entry name" value="OPA_Antiporter"/>
</dbReference>
<evidence type="ECO:0000259" key="6">
    <source>
        <dbReference type="PROSITE" id="PS50850"/>
    </source>
</evidence>
<evidence type="ECO:0000256" key="1">
    <source>
        <dbReference type="ARBA" id="ARBA00004651"/>
    </source>
</evidence>
<dbReference type="Pfam" id="PF07690">
    <property type="entry name" value="MFS_1"/>
    <property type="match status" value="1"/>
</dbReference>
<dbReference type="PANTHER" id="PTHR43826">
    <property type="entry name" value="GLUCOSE-6-PHOSPHATE EXCHANGER SLC37A4"/>
    <property type="match status" value="1"/>
</dbReference>
<organism evidence="7 8">
    <name type="scientific">Kocuria coralli</name>
    <dbReference type="NCBI Taxonomy" id="1461025"/>
    <lineage>
        <taxon>Bacteria</taxon>
        <taxon>Bacillati</taxon>
        <taxon>Actinomycetota</taxon>
        <taxon>Actinomycetes</taxon>
        <taxon>Micrococcales</taxon>
        <taxon>Micrococcaceae</taxon>
        <taxon>Kocuria</taxon>
    </lineage>
</organism>
<dbReference type="PANTHER" id="PTHR43826:SF3">
    <property type="entry name" value="GLUCOSE-6-PHOSPHATE EXCHANGER SLC37A4"/>
    <property type="match status" value="1"/>
</dbReference>
<dbReference type="GO" id="GO:0061513">
    <property type="term" value="F:glucose 6-phosphate:phosphate antiporter activity"/>
    <property type="evidence" value="ECO:0007669"/>
    <property type="project" value="TreeGrafter"/>
</dbReference>
<dbReference type="InterPro" id="IPR000849">
    <property type="entry name" value="Sugar_P_transporter"/>
</dbReference>
<dbReference type="AlphaFoldDB" id="A0A5J5KU15"/>
<keyword evidence="4 5" id="KW-0472">Membrane</keyword>
<feature type="transmembrane region" description="Helical" evidence="5">
    <location>
        <begin position="76"/>
        <end position="96"/>
    </location>
</feature>
<dbReference type="EMBL" id="SZWF01000025">
    <property type="protein sequence ID" value="KAA9393143.1"/>
    <property type="molecule type" value="Genomic_DNA"/>
</dbReference>
<feature type="transmembrane region" description="Helical" evidence="5">
    <location>
        <begin position="345"/>
        <end position="363"/>
    </location>
</feature>
<name>A0A5J5KU15_9MICC</name>
<feature type="domain" description="Major facilitator superfamily (MFS) profile" evidence="6">
    <location>
        <begin position="42"/>
        <end position="457"/>
    </location>
</feature>
<feature type="transmembrane region" description="Helical" evidence="5">
    <location>
        <begin position="369"/>
        <end position="386"/>
    </location>
</feature>
<evidence type="ECO:0000256" key="3">
    <source>
        <dbReference type="ARBA" id="ARBA00022989"/>
    </source>
</evidence>
<comment type="caution">
    <text evidence="7">The sequence shown here is derived from an EMBL/GenBank/DDBJ whole genome shotgun (WGS) entry which is preliminary data.</text>
</comment>
<evidence type="ECO:0000256" key="2">
    <source>
        <dbReference type="ARBA" id="ARBA00022692"/>
    </source>
</evidence>
<evidence type="ECO:0000256" key="4">
    <source>
        <dbReference type="ARBA" id="ARBA00023136"/>
    </source>
</evidence>
<feature type="transmembrane region" description="Helical" evidence="5">
    <location>
        <begin position="38"/>
        <end position="55"/>
    </location>
</feature>
<dbReference type="InterPro" id="IPR020846">
    <property type="entry name" value="MFS_dom"/>
</dbReference>
<accession>A0A5J5KU15</accession>
<evidence type="ECO:0000313" key="8">
    <source>
        <dbReference type="Proteomes" id="UP000325957"/>
    </source>
</evidence>